<evidence type="ECO:0000313" key="5">
    <source>
        <dbReference type="EMBL" id="KAF2769097.1"/>
    </source>
</evidence>
<feature type="compositionally biased region" description="Basic and acidic residues" evidence="3">
    <location>
        <begin position="144"/>
        <end position="160"/>
    </location>
</feature>
<dbReference type="SUPFAM" id="SSF54928">
    <property type="entry name" value="RNA-binding domain, RBD"/>
    <property type="match status" value="1"/>
</dbReference>
<reference evidence="5" key="1">
    <citation type="journal article" date="2020" name="Stud. Mycol.">
        <title>101 Dothideomycetes genomes: a test case for predicting lifestyles and emergence of pathogens.</title>
        <authorList>
            <person name="Haridas S."/>
            <person name="Albert R."/>
            <person name="Binder M."/>
            <person name="Bloem J."/>
            <person name="Labutti K."/>
            <person name="Salamov A."/>
            <person name="Andreopoulos B."/>
            <person name="Baker S."/>
            <person name="Barry K."/>
            <person name="Bills G."/>
            <person name="Bluhm B."/>
            <person name="Cannon C."/>
            <person name="Castanera R."/>
            <person name="Culley D."/>
            <person name="Daum C."/>
            <person name="Ezra D."/>
            <person name="Gonzalez J."/>
            <person name="Henrissat B."/>
            <person name="Kuo A."/>
            <person name="Liang C."/>
            <person name="Lipzen A."/>
            <person name="Lutzoni F."/>
            <person name="Magnuson J."/>
            <person name="Mondo S."/>
            <person name="Nolan M."/>
            <person name="Ohm R."/>
            <person name="Pangilinan J."/>
            <person name="Park H.-J."/>
            <person name="Ramirez L."/>
            <person name="Alfaro M."/>
            <person name="Sun H."/>
            <person name="Tritt A."/>
            <person name="Yoshinaga Y."/>
            <person name="Zwiers L.-H."/>
            <person name="Turgeon B."/>
            <person name="Goodwin S."/>
            <person name="Spatafora J."/>
            <person name="Crous P."/>
            <person name="Grigoriev I."/>
        </authorList>
    </citation>
    <scope>NUCLEOTIDE SEQUENCE</scope>
    <source>
        <strain evidence="5">CBS 116005</strain>
    </source>
</reference>
<feature type="region of interest" description="Disordered" evidence="3">
    <location>
        <begin position="1"/>
        <end position="52"/>
    </location>
</feature>
<sequence length="366" mass="40703">KLEIDIHAPEPPSKKAKRVEKKRKGQKKEEAGAVHPDSHAIVDPKATDDAPRRSAHGIWIGNLPWSATKDKLRDFLQHHAAIADTHIVRIHMPPPVAKPSDGQFKPQNKGFAYVDFTTQEILDKALALSEKLLGGRRLLIKNAKSFEGRPDKPKAEHDAPKLLGGKPPAQRIFVGNLSFDVTKEDLAEHFTQAGDIDDIHMATFEDSGKCKGFAWVRFKELEAAEAAVRGFVYKKAEGEDSEEDEEANKAKRHKHHINRLHGRELRTEFAEDATTRYKKRYGKGANAEAVKDRRDPANRADSGAEAGAEHDAPRPQKSKGEDKEQRREDRRKRHDARTVAPGAANAHAQRASGAIVEGAGKKMVFD</sequence>
<gene>
    <name evidence="5" type="ORF">EJ03DRAFT_244732</name>
</gene>
<dbReference type="OrthoDB" id="1875751at2759"/>
<keyword evidence="6" id="KW-1185">Reference proteome</keyword>
<name>A0A6G1L8A1_9PEZI</name>
<feature type="region of interest" description="Disordered" evidence="3">
    <location>
        <begin position="144"/>
        <end position="164"/>
    </location>
</feature>
<dbReference type="Pfam" id="PF00076">
    <property type="entry name" value="RRM_1"/>
    <property type="match status" value="2"/>
</dbReference>
<protein>
    <recommendedName>
        <fullName evidence="4">RRM domain-containing protein</fullName>
    </recommendedName>
</protein>
<dbReference type="Proteomes" id="UP000799436">
    <property type="component" value="Unassembled WGS sequence"/>
</dbReference>
<dbReference type="SMART" id="SM00360">
    <property type="entry name" value="RRM"/>
    <property type="match status" value="2"/>
</dbReference>
<feature type="compositionally biased region" description="Basic residues" evidence="3">
    <location>
        <begin position="250"/>
        <end position="260"/>
    </location>
</feature>
<evidence type="ECO:0000256" key="1">
    <source>
        <dbReference type="ARBA" id="ARBA00022884"/>
    </source>
</evidence>
<dbReference type="InterPro" id="IPR000504">
    <property type="entry name" value="RRM_dom"/>
</dbReference>
<keyword evidence="1 2" id="KW-0694">RNA-binding</keyword>
<feature type="compositionally biased region" description="Basic residues" evidence="3">
    <location>
        <begin position="14"/>
        <end position="26"/>
    </location>
</feature>
<feature type="domain" description="RRM" evidence="4">
    <location>
        <begin position="170"/>
        <end position="272"/>
    </location>
</feature>
<dbReference type="Gene3D" id="3.30.70.330">
    <property type="match status" value="2"/>
</dbReference>
<feature type="compositionally biased region" description="Basic and acidic residues" evidence="3">
    <location>
        <begin position="27"/>
        <end position="52"/>
    </location>
</feature>
<organism evidence="5 6">
    <name type="scientific">Teratosphaeria nubilosa</name>
    <dbReference type="NCBI Taxonomy" id="161662"/>
    <lineage>
        <taxon>Eukaryota</taxon>
        <taxon>Fungi</taxon>
        <taxon>Dikarya</taxon>
        <taxon>Ascomycota</taxon>
        <taxon>Pezizomycotina</taxon>
        <taxon>Dothideomycetes</taxon>
        <taxon>Dothideomycetidae</taxon>
        <taxon>Mycosphaerellales</taxon>
        <taxon>Teratosphaeriaceae</taxon>
        <taxon>Teratosphaeria</taxon>
    </lineage>
</organism>
<evidence type="ECO:0000313" key="6">
    <source>
        <dbReference type="Proteomes" id="UP000799436"/>
    </source>
</evidence>
<accession>A0A6G1L8A1</accession>
<dbReference type="GO" id="GO:0003723">
    <property type="term" value="F:RNA binding"/>
    <property type="evidence" value="ECO:0007669"/>
    <property type="project" value="UniProtKB-UniRule"/>
</dbReference>
<dbReference type="PANTHER" id="PTHR23236">
    <property type="entry name" value="EUKARYOTIC TRANSLATION INITIATION FACTOR 4B/4H"/>
    <property type="match status" value="1"/>
</dbReference>
<proteinExistence type="predicted"/>
<feature type="non-terminal residue" evidence="5">
    <location>
        <position position="366"/>
    </location>
</feature>
<feature type="domain" description="RRM" evidence="4">
    <location>
        <begin position="56"/>
        <end position="145"/>
    </location>
</feature>
<dbReference type="InterPro" id="IPR035979">
    <property type="entry name" value="RBD_domain_sf"/>
</dbReference>
<feature type="region of interest" description="Disordered" evidence="3">
    <location>
        <begin position="237"/>
        <end position="265"/>
    </location>
</feature>
<dbReference type="PROSITE" id="PS50102">
    <property type="entry name" value="RRM"/>
    <property type="match status" value="2"/>
</dbReference>
<evidence type="ECO:0000259" key="4">
    <source>
        <dbReference type="PROSITE" id="PS50102"/>
    </source>
</evidence>
<feature type="compositionally biased region" description="Basic and acidic residues" evidence="3">
    <location>
        <begin position="307"/>
        <end position="328"/>
    </location>
</feature>
<feature type="region of interest" description="Disordered" evidence="3">
    <location>
        <begin position="280"/>
        <end position="366"/>
    </location>
</feature>
<dbReference type="GO" id="GO:0005730">
    <property type="term" value="C:nucleolus"/>
    <property type="evidence" value="ECO:0007669"/>
    <property type="project" value="TreeGrafter"/>
</dbReference>
<evidence type="ECO:0000256" key="3">
    <source>
        <dbReference type="SAM" id="MobiDB-lite"/>
    </source>
</evidence>
<feature type="non-terminal residue" evidence="5">
    <location>
        <position position="1"/>
    </location>
</feature>
<feature type="compositionally biased region" description="Basic and acidic residues" evidence="3">
    <location>
        <begin position="289"/>
        <end position="298"/>
    </location>
</feature>
<dbReference type="AlphaFoldDB" id="A0A6G1L8A1"/>
<evidence type="ECO:0000256" key="2">
    <source>
        <dbReference type="PROSITE-ProRule" id="PRU00176"/>
    </source>
</evidence>
<dbReference type="PANTHER" id="PTHR23236:SF95">
    <property type="entry name" value="NUCLEOLAR PROTEIN 13"/>
    <property type="match status" value="1"/>
</dbReference>
<dbReference type="InterPro" id="IPR012677">
    <property type="entry name" value="Nucleotide-bd_a/b_plait_sf"/>
</dbReference>
<dbReference type="EMBL" id="ML995837">
    <property type="protein sequence ID" value="KAF2769097.1"/>
    <property type="molecule type" value="Genomic_DNA"/>
</dbReference>